<feature type="transmembrane region" description="Helical" evidence="1">
    <location>
        <begin position="57"/>
        <end position="78"/>
    </location>
</feature>
<accession>A0A4Q7NRM7</accession>
<keyword evidence="1" id="KW-1133">Transmembrane helix</keyword>
<reference evidence="2 3" key="1">
    <citation type="submission" date="2019-02" db="EMBL/GenBank/DDBJ databases">
        <title>Genomic Encyclopedia of Type Strains, Phase IV (KMG-IV): sequencing the most valuable type-strain genomes for metagenomic binning, comparative biology and taxonomic classification.</title>
        <authorList>
            <person name="Goeker M."/>
        </authorList>
    </citation>
    <scope>NUCLEOTIDE SEQUENCE [LARGE SCALE GENOMIC DNA]</scope>
    <source>
        <strain evidence="2 3">DSM 45622</strain>
    </source>
</reference>
<gene>
    <name evidence="2" type="ORF">EV189_1404</name>
</gene>
<protein>
    <submittedName>
        <fullName evidence="2">Uncharacterized protein</fullName>
    </submittedName>
</protein>
<feature type="transmembrane region" description="Helical" evidence="1">
    <location>
        <begin position="199"/>
        <end position="222"/>
    </location>
</feature>
<name>A0A4Q7NRM7_9ACTN</name>
<keyword evidence="3" id="KW-1185">Reference proteome</keyword>
<evidence type="ECO:0000313" key="2">
    <source>
        <dbReference type="EMBL" id="RZS89635.1"/>
    </source>
</evidence>
<feature type="transmembrane region" description="Helical" evidence="1">
    <location>
        <begin position="126"/>
        <end position="146"/>
    </location>
</feature>
<dbReference type="EMBL" id="SGXD01000002">
    <property type="protein sequence ID" value="RZS89635.1"/>
    <property type="molecule type" value="Genomic_DNA"/>
</dbReference>
<sequence>MAATLTAAPRRAPGSPVVRACWVVSGALVASGLLHLVVALLADRPFGGPLSFRKPATFGLSFGTTLAAVTWVAGLLVLAPRTRSLLLGVLAVDCVVEVSGITVQAWRDRPSHFDTETPFDRSVAMLLAAGGGVLVVVLGALAVTAFCGRVDGPPSMRLALRAGFALLLAGLGAGVAMIVRGTVLVQSGHRQAAYDTAGFLKLFHAVTLHAVLVLPALAALLARAGVPEPERLRLVRLGTAAYVVVAGAVLVVQVLVLLLAR</sequence>
<feature type="transmembrane region" description="Helical" evidence="1">
    <location>
        <begin position="85"/>
        <end position="106"/>
    </location>
</feature>
<keyword evidence="1" id="KW-0472">Membrane</keyword>
<evidence type="ECO:0000256" key="1">
    <source>
        <dbReference type="SAM" id="Phobius"/>
    </source>
</evidence>
<feature type="transmembrane region" description="Helical" evidence="1">
    <location>
        <begin position="234"/>
        <end position="260"/>
    </location>
</feature>
<feature type="transmembrane region" description="Helical" evidence="1">
    <location>
        <begin position="20"/>
        <end position="42"/>
    </location>
</feature>
<feature type="transmembrane region" description="Helical" evidence="1">
    <location>
        <begin position="158"/>
        <end position="179"/>
    </location>
</feature>
<organism evidence="2 3">
    <name type="scientific">Motilibacter rhizosphaerae</name>
    <dbReference type="NCBI Taxonomy" id="598652"/>
    <lineage>
        <taxon>Bacteria</taxon>
        <taxon>Bacillati</taxon>
        <taxon>Actinomycetota</taxon>
        <taxon>Actinomycetes</taxon>
        <taxon>Motilibacterales</taxon>
        <taxon>Motilibacteraceae</taxon>
        <taxon>Motilibacter</taxon>
    </lineage>
</organism>
<dbReference type="Proteomes" id="UP000293638">
    <property type="component" value="Unassembled WGS sequence"/>
</dbReference>
<dbReference type="AlphaFoldDB" id="A0A4Q7NRM7"/>
<proteinExistence type="predicted"/>
<dbReference type="RefSeq" id="WP_231116151.1">
    <property type="nucleotide sequence ID" value="NZ_SGXD01000002.1"/>
</dbReference>
<comment type="caution">
    <text evidence="2">The sequence shown here is derived from an EMBL/GenBank/DDBJ whole genome shotgun (WGS) entry which is preliminary data.</text>
</comment>
<evidence type="ECO:0000313" key="3">
    <source>
        <dbReference type="Proteomes" id="UP000293638"/>
    </source>
</evidence>
<keyword evidence="1" id="KW-0812">Transmembrane</keyword>